<evidence type="ECO:0000313" key="3">
    <source>
        <dbReference type="Proteomes" id="UP000629468"/>
    </source>
</evidence>
<evidence type="ECO:0000313" key="2">
    <source>
        <dbReference type="EMBL" id="KAF7782505.1"/>
    </source>
</evidence>
<proteinExistence type="predicted"/>
<evidence type="ECO:0000256" key="1">
    <source>
        <dbReference type="SAM" id="Coils"/>
    </source>
</evidence>
<protein>
    <submittedName>
        <fullName evidence="2">Uncharacterized protein</fullName>
    </submittedName>
</protein>
<keyword evidence="1" id="KW-0175">Coiled coil</keyword>
<dbReference type="EMBL" id="JABXXO010000003">
    <property type="protein sequence ID" value="KAF7782505.1"/>
    <property type="molecule type" value="Genomic_DNA"/>
</dbReference>
<gene>
    <name evidence="2" type="ORF">Agabi119p4_1881</name>
</gene>
<organism evidence="2 3">
    <name type="scientific">Agaricus bisporus var. burnettii</name>
    <dbReference type="NCBI Taxonomy" id="192524"/>
    <lineage>
        <taxon>Eukaryota</taxon>
        <taxon>Fungi</taxon>
        <taxon>Dikarya</taxon>
        <taxon>Basidiomycota</taxon>
        <taxon>Agaricomycotina</taxon>
        <taxon>Agaricomycetes</taxon>
        <taxon>Agaricomycetidae</taxon>
        <taxon>Agaricales</taxon>
        <taxon>Agaricineae</taxon>
        <taxon>Agaricaceae</taxon>
        <taxon>Agaricus</taxon>
    </lineage>
</organism>
<accession>A0A8H7KJU9</accession>
<dbReference type="AlphaFoldDB" id="A0A8H7KJU9"/>
<dbReference type="Proteomes" id="UP000629468">
    <property type="component" value="Unassembled WGS sequence"/>
</dbReference>
<feature type="coiled-coil region" evidence="1">
    <location>
        <begin position="25"/>
        <end position="196"/>
    </location>
</feature>
<feature type="coiled-coil region" evidence="1">
    <location>
        <begin position="383"/>
        <end position="434"/>
    </location>
</feature>
<reference evidence="2 3" key="1">
    <citation type="journal article" name="Sci. Rep.">
        <title>Telomere-to-telomere assembled and centromere annotated genomes of the two main subspecies of the button mushroom Agaricus bisporus reveal especially polymorphic chromosome ends.</title>
        <authorList>
            <person name="Sonnenberg A.S.M."/>
            <person name="Sedaghat-Telgerd N."/>
            <person name="Lavrijssen B."/>
            <person name="Ohm R.A."/>
            <person name="Hendrickx P.M."/>
            <person name="Scholtmeijer K."/>
            <person name="Baars J.J.P."/>
            <person name="van Peer A."/>
        </authorList>
    </citation>
    <scope>NUCLEOTIDE SEQUENCE [LARGE SCALE GENOMIC DNA]</scope>
    <source>
        <strain evidence="2 3">H119_p4</strain>
    </source>
</reference>
<comment type="caution">
    <text evidence="2">The sequence shown here is derived from an EMBL/GenBank/DDBJ whole genome shotgun (WGS) entry which is preliminary data.</text>
</comment>
<sequence>MSLNERYNILHKKLRDLESVHEEGKRTHQVELDDLKSELARYRKTVSNQSDRIEKYKKQNDSLEPRMLELKKAAQADQTEIKSLKARLRAAEHENAQLVSKYTDIAEVKKNAQCLESKHHDELRERDRRIAELEKNAVSSSSKCQTLESKLRDLKLKGDADSESIRSGTKQLEVHLVNARQELLEARKQVTAKEEAFAEEREGFLDRLTRRDHLLSFAAQQYARLLANTVPLSDHLKLKRMYTAGQLNILRLERKLGNAEDQITELAHLIRQSNHSNDLLREHLRDALHQATVYEDMLKPTTPPGTVADHSDLQLELSTTFTSAHHQDITAAQLHLCELLVNYCIIRSQQLFFAYTCVEKELAETSKLASKHSRDLASALASHKTISANLESAEKDRSSLTEQIQNLTKARASLQQANTSLKDQNDLLHNQQRQSVLIHDAAVKKDKNEIQRLTSTVQKSRVAEDALRAEIDRLLTELADAERYQEAYTSLCEEVGALVARNQLAEEEAEHLSKFNAEILGHNNPAQRISYVDRIRRELAEAKLKIVMLSREQEAVVGLNADIQHELDMYKSMDKPGTHITRVQRAPLSNVTRNLNVSNKQMPTKTIGQDLDLVPGDMTMDEII</sequence>
<name>A0A8H7KJU9_AGABI</name>